<dbReference type="GO" id="GO:0008270">
    <property type="term" value="F:zinc ion binding"/>
    <property type="evidence" value="ECO:0007669"/>
    <property type="project" value="UniProtKB-KW"/>
</dbReference>
<feature type="non-terminal residue" evidence="14">
    <location>
        <position position="75"/>
    </location>
</feature>
<protein>
    <submittedName>
        <fullName evidence="14">ZN418 protein</fullName>
    </submittedName>
</protein>
<dbReference type="Gene3D" id="3.30.160.60">
    <property type="entry name" value="Classic Zinc Finger"/>
    <property type="match status" value="1"/>
</dbReference>
<evidence type="ECO:0000313" key="15">
    <source>
        <dbReference type="Proteomes" id="UP000578259"/>
    </source>
</evidence>
<keyword evidence="5 11" id="KW-0863">Zinc-finger</keyword>
<evidence type="ECO:0000259" key="13">
    <source>
        <dbReference type="PROSITE" id="PS50157"/>
    </source>
</evidence>
<keyword evidence="7" id="KW-0805">Transcription regulation</keyword>
<dbReference type="InterPro" id="IPR036236">
    <property type="entry name" value="Znf_C2H2_sf"/>
</dbReference>
<dbReference type="FunFam" id="3.30.160.60:FF:000240">
    <property type="entry name" value="Zinc finger protein 250"/>
    <property type="match status" value="1"/>
</dbReference>
<evidence type="ECO:0000256" key="1">
    <source>
        <dbReference type="ARBA" id="ARBA00004123"/>
    </source>
</evidence>
<evidence type="ECO:0000256" key="12">
    <source>
        <dbReference type="SAM" id="MobiDB-lite"/>
    </source>
</evidence>
<keyword evidence="4" id="KW-0677">Repeat</keyword>
<comment type="caution">
    <text evidence="14">The sequence shown here is derived from an EMBL/GenBank/DDBJ whole genome shotgun (WGS) entry which is preliminary data.</text>
</comment>
<dbReference type="GO" id="GO:0003677">
    <property type="term" value="F:DNA binding"/>
    <property type="evidence" value="ECO:0007669"/>
    <property type="project" value="UniProtKB-KW"/>
</dbReference>
<sequence length="75" mass="8255">SPSGTTHRCSPLLADPTTTPEPPLPQPQNTQRHQTHRDSPKPTATPPARPYPCGQCGKSFVRLTHLRSHERTHTG</sequence>
<organism evidence="14 15">
    <name type="scientific">Pheucticus melanocephalus</name>
    <name type="common">Black-headed grosbeak</name>
    <name type="synonym">Guiraca melanocephala</name>
    <dbReference type="NCBI Taxonomy" id="371919"/>
    <lineage>
        <taxon>Eukaryota</taxon>
        <taxon>Metazoa</taxon>
        <taxon>Chordata</taxon>
        <taxon>Craniata</taxon>
        <taxon>Vertebrata</taxon>
        <taxon>Euteleostomi</taxon>
        <taxon>Archelosauria</taxon>
        <taxon>Archosauria</taxon>
        <taxon>Dinosauria</taxon>
        <taxon>Saurischia</taxon>
        <taxon>Theropoda</taxon>
        <taxon>Coelurosauria</taxon>
        <taxon>Aves</taxon>
        <taxon>Neognathae</taxon>
        <taxon>Neoaves</taxon>
        <taxon>Telluraves</taxon>
        <taxon>Australaves</taxon>
        <taxon>Passeriformes</taxon>
        <taxon>Cardinalidae</taxon>
        <taxon>Pheucticus</taxon>
    </lineage>
</organism>
<proteinExistence type="inferred from homology"/>
<dbReference type="SMART" id="SM00355">
    <property type="entry name" value="ZnF_C2H2"/>
    <property type="match status" value="1"/>
</dbReference>
<dbReference type="Proteomes" id="UP000578259">
    <property type="component" value="Unassembled WGS sequence"/>
</dbReference>
<feature type="non-terminal residue" evidence="14">
    <location>
        <position position="1"/>
    </location>
</feature>
<evidence type="ECO:0000256" key="3">
    <source>
        <dbReference type="ARBA" id="ARBA00022723"/>
    </source>
</evidence>
<keyword evidence="15" id="KW-1185">Reference proteome</keyword>
<evidence type="ECO:0000256" key="5">
    <source>
        <dbReference type="ARBA" id="ARBA00022771"/>
    </source>
</evidence>
<dbReference type="GO" id="GO:0005634">
    <property type="term" value="C:nucleus"/>
    <property type="evidence" value="ECO:0007669"/>
    <property type="project" value="UniProtKB-SubCell"/>
</dbReference>
<accession>A0A7K7DQY8</accession>
<keyword evidence="8" id="KW-0238">DNA-binding</keyword>
<evidence type="ECO:0000256" key="11">
    <source>
        <dbReference type="PROSITE-ProRule" id="PRU00042"/>
    </source>
</evidence>
<evidence type="ECO:0000256" key="9">
    <source>
        <dbReference type="ARBA" id="ARBA00023163"/>
    </source>
</evidence>
<name>A0A7K7DQY8_PHEME</name>
<comment type="subcellular location">
    <subcellularLocation>
        <location evidence="1">Nucleus</location>
    </subcellularLocation>
</comment>
<dbReference type="AlphaFoldDB" id="A0A7K7DQY8"/>
<keyword evidence="6" id="KW-0862">Zinc</keyword>
<dbReference type="PROSITE" id="PS50157">
    <property type="entry name" value="ZINC_FINGER_C2H2_2"/>
    <property type="match status" value="1"/>
</dbReference>
<keyword evidence="9" id="KW-0804">Transcription</keyword>
<dbReference type="EMBL" id="VZSJ01030079">
    <property type="protein sequence ID" value="NWY34730.1"/>
    <property type="molecule type" value="Genomic_DNA"/>
</dbReference>
<feature type="domain" description="C2H2-type" evidence="13">
    <location>
        <begin position="51"/>
        <end position="75"/>
    </location>
</feature>
<dbReference type="InterPro" id="IPR013087">
    <property type="entry name" value="Znf_C2H2_type"/>
</dbReference>
<comment type="similarity">
    <text evidence="2">Belongs to the krueppel C2H2-type zinc-finger protein family.</text>
</comment>
<evidence type="ECO:0000256" key="10">
    <source>
        <dbReference type="ARBA" id="ARBA00023242"/>
    </source>
</evidence>
<gene>
    <name evidence="14" type="primary">Znf418</name>
    <name evidence="14" type="ORF">PHEMEL_R15310</name>
</gene>
<evidence type="ECO:0000313" key="14">
    <source>
        <dbReference type="EMBL" id="NWY34730.1"/>
    </source>
</evidence>
<dbReference type="PROSITE" id="PS00028">
    <property type="entry name" value="ZINC_FINGER_C2H2_1"/>
    <property type="match status" value="1"/>
</dbReference>
<evidence type="ECO:0000256" key="6">
    <source>
        <dbReference type="ARBA" id="ARBA00022833"/>
    </source>
</evidence>
<feature type="region of interest" description="Disordered" evidence="12">
    <location>
        <begin position="1"/>
        <end position="56"/>
    </location>
</feature>
<evidence type="ECO:0000256" key="2">
    <source>
        <dbReference type="ARBA" id="ARBA00006991"/>
    </source>
</evidence>
<evidence type="ECO:0000256" key="7">
    <source>
        <dbReference type="ARBA" id="ARBA00023015"/>
    </source>
</evidence>
<keyword evidence="3" id="KW-0479">Metal-binding</keyword>
<dbReference type="Pfam" id="PF00096">
    <property type="entry name" value="zf-C2H2"/>
    <property type="match status" value="1"/>
</dbReference>
<evidence type="ECO:0000256" key="8">
    <source>
        <dbReference type="ARBA" id="ARBA00023125"/>
    </source>
</evidence>
<reference evidence="14 15" key="1">
    <citation type="submission" date="2019-09" db="EMBL/GenBank/DDBJ databases">
        <title>Bird 10,000 Genomes (B10K) Project - Family phase.</title>
        <authorList>
            <person name="Zhang G."/>
        </authorList>
    </citation>
    <scope>NUCLEOTIDE SEQUENCE [LARGE SCALE GENOMIC DNA]</scope>
    <source>
        <strain evidence="14">OUT-0018</strain>
        <tissue evidence="14">Muscle</tissue>
    </source>
</reference>
<keyword evidence="10" id="KW-0539">Nucleus</keyword>
<evidence type="ECO:0000256" key="4">
    <source>
        <dbReference type="ARBA" id="ARBA00022737"/>
    </source>
</evidence>
<dbReference type="SUPFAM" id="SSF57667">
    <property type="entry name" value="beta-beta-alpha zinc fingers"/>
    <property type="match status" value="1"/>
</dbReference>